<protein>
    <recommendedName>
        <fullName evidence="5">Luciferase-like domain-containing protein</fullName>
    </recommendedName>
</protein>
<evidence type="ECO:0000256" key="3">
    <source>
        <dbReference type="ARBA" id="ARBA00023002"/>
    </source>
</evidence>
<evidence type="ECO:0000256" key="4">
    <source>
        <dbReference type="ARBA" id="ARBA00023033"/>
    </source>
</evidence>
<organism evidence="6 7">
    <name type="scientific">Subtercola lobariae</name>
    <dbReference type="NCBI Taxonomy" id="1588641"/>
    <lineage>
        <taxon>Bacteria</taxon>
        <taxon>Bacillati</taxon>
        <taxon>Actinomycetota</taxon>
        <taxon>Actinomycetes</taxon>
        <taxon>Micrococcales</taxon>
        <taxon>Microbacteriaceae</taxon>
        <taxon>Subtercola</taxon>
    </lineage>
</organism>
<dbReference type="EMBL" id="BMGP01000005">
    <property type="protein sequence ID" value="GGF33740.1"/>
    <property type="molecule type" value="Genomic_DNA"/>
</dbReference>
<evidence type="ECO:0000313" key="6">
    <source>
        <dbReference type="EMBL" id="GGF33740.1"/>
    </source>
</evidence>
<keyword evidence="4" id="KW-0503">Monooxygenase</keyword>
<reference evidence="6 7" key="1">
    <citation type="journal article" date="2014" name="Int. J. Syst. Evol. Microbiol.">
        <title>Complete genome sequence of Corynebacterium casei LMG S-19264T (=DSM 44701T), isolated from a smear-ripened cheese.</title>
        <authorList>
            <consortium name="US DOE Joint Genome Institute (JGI-PGF)"/>
            <person name="Walter F."/>
            <person name="Albersmeier A."/>
            <person name="Kalinowski J."/>
            <person name="Ruckert C."/>
        </authorList>
    </citation>
    <scope>NUCLEOTIDE SEQUENCE [LARGE SCALE GENOMIC DNA]</scope>
    <source>
        <strain evidence="6 7">CGMCC 1.12976</strain>
    </source>
</reference>
<dbReference type="Gene3D" id="3.20.20.30">
    <property type="entry name" value="Luciferase-like domain"/>
    <property type="match status" value="1"/>
</dbReference>
<keyword evidence="2" id="KW-0288">FMN</keyword>
<gene>
    <name evidence="6" type="ORF">GCM10011399_28630</name>
</gene>
<dbReference type="PANTHER" id="PTHR42847:SF4">
    <property type="entry name" value="ALKANESULFONATE MONOOXYGENASE-RELATED"/>
    <property type="match status" value="1"/>
</dbReference>
<dbReference type="AlphaFoldDB" id="A0A917BAF0"/>
<dbReference type="GO" id="GO:0004497">
    <property type="term" value="F:monooxygenase activity"/>
    <property type="evidence" value="ECO:0007669"/>
    <property type="project" value="UniProtKB-KW"/>
</dbReference>
<dbReference type="PANTHER" id="PTHR42847">
    <property type="entry name" value="ALKANESULFONATE MONOOXYGENASE"/>
    <property type="match status" value="1"/>
</dbReference>
<sequence length="350" mass="38846">MVQIFTLTLPMAPNETTADPLNERTRELESSAAIDRVLLGYSAIWPHNHAYAPHMLAMTKRLGVILAHRPGVMDPAAAARYFSTLDVVSGGRLAINLVIGGSETDIHREGDYTEKADRYERAIEYLDVVRETWSNPESFDHHGRFYTEDRVKQLIRPVNSQIPIYMGGDSDAAIDFGARHADLYMLWGEPLAGTRERIERVKAAAAGYGRSPQFSLSLRLFLGETDEAAWEAAHKAERAILDAQGSNTFMRSSKTDASVGRERQLAFAQEEVHDDIFWTRLVTLLGGFANSAALVGTPDRVIEALKKYRALGVDAFLFTTGAHGAWDARLEGFVTEVKRALARQSPTVRV</sequence>
<keyword evidence="7" id="KW-1185">Reference proteome</keyword>
<keyword evidence="3" id="KW-0560">Oxidoreductase</keyword>
<accession>A0A917BAF0</accession>
<dbReference type="InterPro" id="IPR036661">
    <property type="entry name" value="Luciferase-like_sf"/>
</dbReference>
<evidence type="ECO:0000256" key="1">
    <source>
        <dbReference type="ARBA" id="ARBA00022630"/>
    </source>
</evidence>
<dbReference type="Pfam" id="PF00296">
    <property type="entry name" value="Bac_luciferase"/>
    <property type="match status" value="1"/>
</dbReference>
<dbReference type="CDD" id="cd01094">
    <property type="entry name" value="Alkanesulfonate_monoxygenase"/>
    <property type="match status" value="1"/>
</dbReference>
<evidence type="ECO:0000313" key="7">
    <source>
        <dbReference type="Proteomes" id="UP000598775"/>
    </source>
</evidence>
<dbReference type="SUPFAM" id="SSF51679">
    <property type="entry name" value="Bacterial luciferase-like"/>
    <property type="match status" value="1"/>
</dbReference>
<feature type="domain" description="Luciferase-like" evidence="5">
    <location>
        <begin position="18"/>
        <end position="314"/>
    </location>
</feature>
<keyword evidence="1" id="KW-0285">Flavoprotein</keyword>
<evidence type="ECO:0000259" key="5">
    <source>
        <dbReference type="Pfam" id="PF00296"/>
    </source>
</evidence>
<proteinExistence type="predicted"/>
<dbReference type="RefSeq" id="WP_203586020.1">
    <property type="nucleotide sequence ID" value="NZ_BMGP01000005.1"/>
</dbReference>
<dbReference type="InterPro" id="IPR050172">
    <property type="entry name" value="SsuD_RutA_monooxygenase"/>
</dbReference>
<dbReference type="InterPro" id="IPR011251">
    <property type="entry name" value="Luciferase-like_dom"/>
</dbReference>
<evidence type="ECO:0000256" key="2">
    <source>
        <dbReference type="ARBA" id="ARBA00022643"/>
    </source>
</evidence>
<dbReference type="Proteomes" id="UP000598775">
    <property type="component" value="Unassembled WGS sequence"/>
</dbReference>
<dbReference type="GO" id="GO:0016705">
    <property type="term" value="F:oxidoreductase activity, acting on paired donors, with incorporation or reduction of molecular oxygen"/>
    <property type="evidence" value="ECO:0007669"/>
    <property type="project" value="InterPro"/>
</dbReference>
<comment type="caution">
    <text evidence="6">The sequence shown here is derived from an EMBL/GenBank/DDBJ whole genome shotgun (WGS) entry which is preliminary data.</text>
</comment>
<name>A0A917BAF0_9MICO</name>